<proteinExistence type="predicted"/>
<reference evidence="2 3" key="1">
    <citation type="submission" date="2018-06" db="EMBL/GenBank/DDBJ databases">
        <title>Paenibacillus imtechensis sp. nov.</title>
        <authorList>
            <person name="Pinnaka A.K."/>
            <person name="Singh H."/>
            <person name="Kaur M."/>
        </authorList>
    </citation>
    <scope>NUCLEOTIDE SEQUENCE [LARGE SCALE GENOMIC DNA]</scope>
    <source>
        <strain evidence="2 3">SMB1</strain>
    </source>
</reference>
<dbReference type="OrthoDB" id="2679169at2"/>
<evidence type="ECO:0000313" key="2">
    <source>
        <dbReference type="EMBL" id="PZD94504.1"/>
    </source>
</evidence>
<organism evidence="2 3">
    <name type="scientific">Paenibacillus sambharensis</name>
    <dbReference type="NCBI Taxonomy" id="1803190"/>
    <lineage>
        <taxon>Bacteria</taxon>
        <taxon>Bacillati</taxon>
        <taxon>Bacillota</taxon>
        <taxon>Bacilli</taxon>
        <taxon>Bacillales</taxon>
        <taxon>Paenibacillaceae</taxon>
        <taxon>Paenibacillus</taxon>
    </lineage>
</organism>
<gene>
    <name evidence="2" type="ORF">DNH61_18375</name>
</gene>
<comment type="caution">
    <text evidence="2">The sequence shown here is derived from an EMBL/GenBank/DDBJ whole genome shotgun (WGS) entry which is preliminary data.</text>
</comment>
<feature type="transmembrane region" description="Helical" evidence="1">
    <location>
        <begin position="16"/>
        <end position="34"/>
    </location>
</feature>
<protein>
    <submittedName>
        <fullName evidence="2">Uncharacterized protein</fullName>
    </submittedName>
</protein>
<evidence type="ECO:0000313" key="3">
    <source>
        <dbReference type="Proteomes" id="UP000249522"/>
    </source>
</evidence>
<evidence type="ECO:0000256" key="1">
    <source>
        <dbReference type="SAM" id="Phobius"/>
    </source>
</evidence>
<dbReference type="Proteomes" id="UP000249522">
    <property type="component" value="Unassembled WGS sequence"/>
</dbReference>
<dbReference type="EMBL" id="QKRB01000053">
    <property type="protein sequence ID" value="PZD94504.1"/>
    <property type="molecule type" value="Genomic_DNA"/>
</dbReference>
<keyword evidence="1" id="KW-1133">Transmembrane helix</keyword>
<keyword evidence="1" id="KW-0472">Membrane</keyword>
<keyword evidence="1" id="KW-0812">Transmembrane</keyword>
<accession>A0A2W1LIU1</accession>
<sequence>MLNYDWETWKLFFQEHWLILVVALVVLLIIIRLVKTVVKWALVAVIVIVVIIYSGYTLNDLNLDSITSIGTQVADSVKKEAVNAMAGEIKSASYTDNGDGTYTVKTDTLELTGAGGDNEVAVYYRGTSLGKWKIDEYIKALIEQAKQNG</sequence>
<name>A0A2W1LIU1_9BACL</name>
<keyword evidence="3" id="KW-1185">Reference proteome</keyword>
<feature type="transmembrane region" description="Helical" evidence="1">
    <location>
        <begin position="41"/>
        <end position="58"/>
    </location>
</feature>
<dbReference type="AlphaFoldDB" id="A0A2W1LIU1"/>